<feature type="transmembrane region" description="Helical" evidence="2">
    <location>
        <begin position="6"/>
        <end position="27"/>
    </location>
</feature>
<gene>
    <name evidence="3" type="ORF">NEF87_003363</name>
</gene>
<keyword evidence="2" id="KW-0472">Membrane</keyword>
<evidence type="ECO:0000313" key="4">
    <source>
        <dbReference type="Proteomes" id="UP001208689"/>
    </source>
</evidence>
<evidence type="ECO:0000313" key="3">
    <source>
        <dbReference type="EMBL" id="UYP47078.1"/>
    </source>
</evidence>
<feature type="region of interest" description="Disordered" evidence="1">
    <location>
        <begin position="256"/>
        <end position="276"/>
    </location>
</feature>
<feature type="transmembrane region" description="Helical" evidence="2">
    <location>
        <begin position="124"/>
        <end position="145"/>
    </location>
</feature>
<feature type="transmembrane region" description="Helical" evidence="2">
    <location>
        <begin position="90"/>
        <end position="112"/>
    </location>
</feature>
<feature type="transmembrane region" description="Helical" evidence="2">
    <location>
        <begin position="212"/>
        <end position="232"/>
    </location>
</feature>
<feature type="transmembrane region" description="Helical" evidence="2">
    <location>
        <begin position="182"/>
        <end position="206"/>
    </location>
</feature>
<evidence type="ECO:0000256" key="1">
    <source>
        <dbReference type="SAM" id="MobiDB-lite"/>
    </source>
</evidence>
<name>A0ABY6HU90_9ARCH</name>
<feature type="transmembrane region" description="Helical" evidence="2">
    <location>
        <begin position="151"/>
        <end position="170"/>
    </location>
</feature>
<feature type="transmembrane region" description="Helical" evidence="2">
    <location>
        <begin position="39"/>
        <end position="59"/>
    </location>
</feature>
<sequence>MYPNFIFDLICLIILILFSIGYGVLYSKVKLAEHCSKSLMKQFLIVLLLNICKIIIGIFSSNFFSNLTMDEQMIIWTEIVIFSRLGRISYFYKMSSLILDILCTIILVYQIDMKLLYNKTNGKLSKGVIILFGLKLITLGAVFAVMNNRNIGFFEIILLPILCTIIFLTSKKTPQIKHYSHFLTIGLILFFFNYYAFCPFFPFYMSGFVQKVFSFILYLGIIILGIAFFRTTHFPLINAKFRSIYAVNSPDEQQAKEAKLKPSYNFGAPRTSDFNS</sequence>
<dbReference type="Proteomes" id="UP001208689">
    <property type="component" value="Chromosome"/>
</dbReference>
<protein>
    <submittedName>
        <fullName evidence="3">Uncharacterized protein</fullName>
    </submittedName>
</protein>
<keyword evidence="2" id="KW-1133">Transmembrane helix</keyword>
<accession>A0ABY6HU90</accession>
<reference evidence="3" key="1">
    <citation type="submission" date="2022-09" db="EMBL/GenBank/DDBJ databases">
        <title>Actin cytoskeleton and complex cell architecture in an #Asgard archaeon.</title>
        <authorList>
            <person name="Ponce Toledo R.I."/>
            <person name="Schleper C."/>
            <person name="Rodrigues Oliveira T."/>
            <person name="Wollweber F."/>
            <person name="Xu J."/>
            <person name="Rittmann S."/>
            <person name="Klingl A."/>
            <person name="Pilhofer M."/>
        </authorList>
    </citation>
    <scope>NUCLEOTIDE SEQUENCE</scope>
    <source>
        <strain evidence="3">B-35</strain>
    </source>
</reference>
<keyword evidence="4" id="KW-1185">Reference proteome</keyword>
<proteinExistence type="predicted"/>
<evidence type="ECO:0000256" key="2">
    <source>
        <dbReference type="SAM" id="Phobius"/>
    </source>
</evidence>
<keyword evidence="2" id="KW-0812">Transmembrane</keyword>
<organism evidence="3 4">
    <name type="scientific">Candidatus Lokiarchaeum ossiferum</name>
    <dbReference type="NCBI Taxonomy" id="2951803"/>
    <lineage>
        <taxon>Archaea</taxon>
        <taxon>Promethearchaeati</taxon>
        <taxon>Promethearchaeota</taxon>
        <taxon>Promethearchaeia</taxon>
        <taxon>Promethearchaeales</taxon>
        <taxon>Promethearchaeaceae</taxon>
        <taxon>Candidatus Lokiarchaeum</taxon>
    </lineage>
</organism>
<dbReference type="EMBL" id="CP104013">
    <property type="protein sequence ID" value="UYP47078.1"/>
    <property type="molecule type" value="Genomic_DNA"/>
</dbReference>